<dbReference type="InterPro" id="IPR050741">
    <property type="entry name" value="Acyl-CoA_dehydrogenase"/>
</dbReference>
<feature type="domain" description="Acyl-CoA dehydrogenase/oxidase N-terminal" evidence="10">
    <location>
        <begin position="7"/>
        <end position="123"/>
    </location>
</feature>
<proteinExistence type="inferred from homology"/>
<dbReference type="InterPro" id="IPR013786">
    <property type="entry name" value="AcylCoA_DH/ox_N"/>
</dbReference>
<name>A0ABN2NDT6_9PSEU</name>
<accession>A0ABN2NDT6</accession>
<dbReference type="InterPro" id="IPR009100">
    <property type="entry name" value="AcylCoA_DH/oxidase_NM_dom_sf"/>
</dbReference>
<dbReference type="EMBL" id="BAAAQK010000017">
    <property type="protein sequence ID" value="GAA1859414.1"/>
    <property type="molecule type" value="Genomic_DNA"/>
</dbReference>
<dbReference type="InterPro" id="IPR009075">
    <property type="entry name" value="AcylCo_DH/oxidase_C"/>
</dbReference>
<dbReference type="Pfam" id="PF02771">
    <property type="entry name" value="Acyl-CoA_dh_N"/>
    <property type="match status" value="1"/>
</dbReference>
<evidence type="ECO:0000259" key="9">
    <source>
        <dbReference type="Pfam" id="PF02770"/>
    </source>
</evidence>
<evidence type="ECO:0000259" key="10">
    <source>
        <dbReference type="Pfam" id="PF02771"/>
    </source>
</evidence>
<dbReference type="InterPro" id="IPR006091">
    <property type="entry name" value="Acyl-CoA_Oxase/DH_mid-dom"/>
</dbReference>
<keyword evidence="12" id="KW-1185">Reference proteome</keyword>
<evidence type="ECO:0000256" key="5">
    <source>
        <dbReference type="ARBA" id="ARBA00022827"/>
    </source>
</evidence>
<evidence type="ECO:0000256" key="6">
    <source>
        <dbReference type="ARBA" id="ARBA00023002"/>
    </source>
</evidence>
<feature type="domain" description="Acyl-CoA dehydrogenase/oxidase C-terminal" evidence="8">
    <location>
        <begin position="230"/>
        <end position="380"/>
    </location>
</feature>
<sequence length="390" mass="44398">MIDFEPTDEQRAIRETVRRFVDKELLPFEPLLMERDINGLEPHLTDAEERQLREKAKASGLWGVDTPEEYGGADLDWGTQALINMELGRTFIPFTFGGSAQEILYRLNDDQKRRYLVPTIQGEKRFCFMLSEPGVGSDARNIQTTAVRDGDGWVINGEKTWISRGNDADYGVAFCRTRDDSGTYGVTAFLVDRDMGWKSSPVPVMGVRNPATISFQDVRVPDDNRFGEVNAGFDVAMRLIHRNRAVVMPALWAGACERLLEMAIDYAKNRVTWGEPLADRENIRFMIAESEVELRTLKLLTLHAAWVGDTGRDPRHSSCFTKFHGARVANAIVDRVLQIHGGMGYSKELPIERWYRDFRIARIYEGTDEINLLSISRNLLRGYDKVGQVW</sequence>
<evidence type="ECO:0000256" key="4">
    <source>
        <dbReference type="ARBA" id="ARBA00022630"/>
    </source>
</evidence>
<dbReference type="PANTHER" id="PTHR48083:SF2">
    <property type="entry name" value="MEDIUM-CHAIN SPECIFIC ACYL-COA DEHYDROGENASE, MITOCHONDRIAL"/>
    <property type="match status" value="1"/>
</dbReference>
<dbReference type="Gene3D" id="1.20.140.10">
    <property type="entry name" value="Butyryl-CoA Dehydrogenase, subunit A, domain 3"/>
    <property type="match status" value="1"/>
</dbReference>
<evidence type="ECO:0000313" key="11">
    <source>
        <dbReference type="EMBL" id="GAA1859414.1"/>
    </source>
</evidence>
<evidence type="ECO:0000313" key="12">
    <source>
        <dbReference type="Proteomes" id="UP001500449"/>
    </source>
</evidence>
<dbReference type="PROSITE" id="PS00073">
    <property type="entry name" value="ACYL_COA_DH_2"/>
    <property type="match status" value="1"/>
</dbReference>
<evidence type="ECO:0000256" key="3">
    <source>
        <dbReference type="ARBA" id="ARBA00019125"/>
    </source>
</evidence>
<reference evidence="11 12" key="1">
    <citation type="journal article" date="2019" name="Int. J. Syst. Evol. Microbiol.">
        <title>The Global Catalogue of Microorganisms (GCM) 10K type strain sequencing project: providing services to taxonomists for standard genome sequencing and annotation.</title>
        <authorList>
            <consortium name="The Broad Institute Genomics Platform"/>
            <consortium name="The Broad Institute Genome Sequencing Center for Infectious Disease"/>
            <person name="Wu L."/>
            <person name="Ma J."/>
        </authorList>
    </citation>
    <scope>NUCLEOTIDE SEQUENCE [LARGE SCALE GENOMIC DNA]</scope>
    <source>
        <strain evidence="11 12">JCM 16009</strain>
    </source>
</reference>
<dbReference type="SUPFAM" id="SSF56645">
    <property type="entry name" value="Acyl-CoA dehydrogenase NM domain-like"/>
    <property type="match status" value="1"/>
</dbReference>
<evidence type="ECO:0000256" key="2">
    <source>
        <dbReference type="ARBA" id="ARBA00009347"/>
    </source>
</evidence>
<dbReference type="InterPro" id="IPR036250">
    <property type="entry name" value="AcylCo_DH-like_C"/>
</dbReference>
<comment type="caution">
    <text evidence="11">The sequence shown here is derived from an EMBL/GenBank/DDBJ whole genome shotgun (WGS) entry which is preliminary data.</text>
</comment>
<evidence type="ECO:0000256" key="1">
    <source>
        <dbReference type="ARBA" id="ARBA00001974"/>
    </source>
</evidence>
<dbReference type="Pfam" id="PF02770">
    <property type="entry name" value="Acyl-CoA_dh_M"/>
    <property type="match status" value="1"/>
</dbReference>
<keyword evidence="5 7" id="KW-0274">FAD</keyword>
<evidence type="ECO:0000259" key="8">
    <source>
        <dbReference type="Pfam" id="PF00441"/>
    </source>
</evidence>
<dbReference type="PANTHER" id="PTHR48083">
    <property type="entry name" value="MEDIUM-CHAIN SPECIFIC ACYL-COA DEHYDROGENASE, MITOCHONDRIAL-RELATED"/>
    <property type="match status" value="1"/>
</dbReference>
<gene>
    <name evidence="11" type="ORF">GCM10009836_44550</name>
</gene>
<dbReference type="InterPro" id="IPR037069">
    <property type="entry name" value="AcylCoA_DH/ox_N_sf"/>
</dbReference>
<dbReference type="Pfam" id="PF00441">
    <property type="entry name" value="Acyl-CoA_dh_1"/>
    <property type="match status" value="1"/>
</dbReference>
<feature type="domain" description="Acyl-CoA oxidase/dehydrogenase middle" evidence="9">
    <location>
        <begin position="127"/>
        <end position="217"/>
    </location>
</feature>
<dbReference type="Gene3D" id="1.10.540.10">
    <property type="entry name" value="Acyl-CoA dehydrogenase/oxidase, N-terminal domain"/>
    <property type="match status" value="1"/>
</dbReference>
<dbReference type="SUPFAM" id="SSF47203">
    <property type="entry name" value="Acyl-CoA dehydrogenase C-terminal domain-like"/>
    <property type="match status" value="1"/>
</dbReference>
<comment type="similarity">
    <text evidence="2 7">Belongs to the acyl-CoA dehydrogenase family.</text>
</comment>
<dbReference type="Gene3D" id="2.40.110.10">
    <property type="entry name" value="Butyryl-CoA Dehydrogenase, subunit A, domain 2"/>
    <property type="match status" value="1"/>
</dbReference>
<evidence type="ECO:0000256" key="7">
    <source>
        <dbReference type="RuleBase" id="RU362125"/>
    </source>
</evidence>
<organism evidence="11 12">
    <name type="scientific">Pseudonocardia ailaonensis</name>
    <dbReference type="NCBI Taxonomy" id="367279"/>
    <lineage>
        <taxon>Bacteria</taxon>
        <taxon>Bacillati</taxon>
        <taxon>Actinomycetota</taxon>
        <taxon>Actinomycetes</taxon>
        <taxon>Pseudonocardiales</taxon>
        <taxon>Pseudonocardiaceae</taxon>
        <taxon>Pseudonocardia</taxon>
    </lineage>
</organism>
<keyword evidence="4 7" id="KW-0285">Flavoprotein</keyword>
<dbReference type="InterPro" id="IPR046373">
    <property type="entry name" value="Acyl-CoA_Oxase/DH_mid-dom_sf"/>
</dbReference>
<dbReference type="InterPro" id="IPR006089">
    <property type="entry name" value="Acyl-CoA_DH_CS"/>
</dbReference>
<protein>
    <recommendedName>
        <fullName evidence="3">Medium-chain specific acyl-CoA dehydrogenase, mitochondrial</fullName>
    </recommendedName>
</protein>
<keyword evidence="6 7" id="KW-0560">Oxidoreductase</keyword>
<dbReference type="Proteomes" id="UP001500449">
    <property type="component" value="Unassembled WGS sequence"/>
</dbReference>
<comment type="cofactor">
    <cofactor evidence="1 7">
        <name>FAD</name>
        <dbReference type="ChEBI" id="CHEBI:57692"/>
    </cofactor>
</comment>